<feature type="binding site" evidence="10">
    <location>
        <position position="153"/>
    </location>
    <ligand>
        <name>Zn(2+)</name>
        <dbReference type="ChEBI" id="CHEBI:29105"/>
    </ligand>
</feature>
<evidence type="ECO:0000256" key="7">
    <source>
        <dbReference type="ARBA" id="ARBA00022917"/>
    </source>
</evidence>
<keyword evidence="10" id="KW-0862">Zinc</keyword>
<dbReference type="Gene3D" id="3.40.50.620">
    <property type="entry name" value="HUPs"/>
    <property type="match status" value="1"/>
</dbReference>
<comment type="cofactor">
    <cofactor evidence="10">
        <name>Zn(2+)</name>
        <dbReference type="ChEBI" id="CHEBI:29105"/>
    </cofactor>
    <text evidence="10">Binds 1 zinc ion per subunit.</text>
</comment>
<proteinExistence type="inferred from homology"/>
<gene>
    <name evidence="10" type="primary">metG</name>
    <name evidence="13" type="ORF">SAMN04489809_1054</name>
</gene>
<dbReference type="SUPFAM" id="SSF47323">
    <property type="entry name" value="Anticodon-binding domain of a subclass of class I aminoacyl-tRNA synthetases"/>
    <property type="match status" value="1"/>
</dbReference>
<evidence type="ECO:0000256" key="9">
    <source>
        <dbReference type="ARBA" id="ARBA00047364"/>
    </source>
</evidence>
<evidence type="ECO:0000313" key="13">
    <source>
        <dbReference type="EMBL" id="SDS08718.1"/>
    </source>
</evidence>
<dbReference type="PRINTS" id="PR01041">
    <property type="entry name" value="TRNASYNTHMET"/>
</dbReference>
<comment type="similarity">
    <text evidence="10">Belongs to the class-I aminoacyl-tRNA synthetase family. MetG type 2A subfamily.</text>
</comment>
<sequence>MGSDEPHGVTTGMGAPRIVPMPAGDSFYITTPIYYPSDVPHIGHGYTTVAVDTLARWHRQAGDDTWMLTGTDEHGQKMLRAAAANGVTPQEWVDKLVSESWFPLLKTLDVANDDFIRTTQERHETNVQTFFQRLYDRGYIYAGEYEALYCVGCEEFKPESEIVDGTGPFEGLKVCAIHSKPLELLQEKNYFFKLSEFQDRLLELYKTEPDFVRPDSARNEVVSFVSQGLKDLSISRSTFDWGIPLPWDESHVIYVWVDALLNYATAVGYGSDEETFARRWPAYHVVGKDILRFHAVIWPALLMAAGLDVPKGVFAHGWLLVGGEKMSKSKLTGIAPTEITDVFGSDAYRFYFLSAIAFGQDGSFSWEDLSARYQAELANGFGNLASRTTAMIEKYFEGIVPPAADYTDADLVIQRIVADAATKADAAIGQFRIDEAISAIWTIVDALNGYITENEPWALARDEDQRERLGTVLYTCAEGLRALAVLLSPVMPQSTEKLWIALGAAETLGRLQDQPIREAGSWGVLKPGTSVNGLAPLFPRVESTA</sequence>
<evidence type="ECO:0000256" key="2">
    <source>
        <dbReference type="ARBA" id="ARBA00004496"/>
    </source>
</evidence>
<evidence type="ECO:0000313" key="14">
    <source>
        <dbReference type="Proteomes" id="UP000182126"/>
    </source>
</evidence>
<dbReference type="PROSITE" id="PS00178">
    <property type="entry name" value="AA_TRNA_LIGASE_I"/>
    <property type="match status" value="1"/>
</dbReference>
<dbReference type="NCBIfam" id="TIGR00398">
    <property type="entry name" value="metG"/>
    <property type="match status" value="1"/>
</dbReference>
<feature type="binding site" evidence="10">
    <location>
        <position position="178"/>
    </location>
    <ligand>
        <name>Zn(2+)</name>
        <dbReference type="ChEBI" id="CHEBI:29105"/>
    </ligand>
</feature>
<dbReference type="GO" id="GO:0005524">
    <property type="term" value="F:ATP binding"/>
    <property type="evidence" value="ECO:0007669"/>
    <property type="project" value="UniProtKB-UniRule"/>
</dbReference>
<comment type="caution">
    <text evidence="10">Lacks conserved residue(s) required for the propagation of feature annotation.</text>
</comment>
<feature type="domain" description="Methionyl/Valyl/Leucyl/Isoleucyl-tRNA synthetase anticodon-binding" evidence="11">
    <location>
        <begin position="417"/>
        <end position="508"/>
    </location>
</feature>
<dbReference type="GO" id="GO:0046872">
    <property type="term" value="F:metal ion binding"/>
    <property type="evidence" value="ECO:0007669"/>
    <property type="project" value="UniProtKB-KW"/>
</dbReference>
<keyword evidence="3 10" id="KW-0963">Cytoplasm</keyword>
<comment type="catalytic activity">
    <reaction evidence="9 10">
        <text>tRNA(Met) + L-methionine + ATP = L-methionyl-tRNA(Met) + AMP + diphosphate</text>
        <dbReference type="Rhea" id="RHEA:13481"/>
        <dbReference type="Rhea" id="RHEA-COMP:9667"/>
        <dbReference type="Rhea" id="RHEA-COMP:9698"/>
        <dbReference type="ChEBI" id="CHEBI:30616"/>
        <dbReference type="ChEBI" id="CHEBI:33019"/>
        <dbReference type="ChEBI" id="CHEBI:57844"/>
        <dbReference type="ChEBI" id="CHEBI:78442"/>
        <dbReference type="ChEBI" id="CHEBI:78530"/>
        <dbReference type="ChEBI" id="CHEBI:456215"/>
        <dbReference type="EC" id="6.1.1.10"/>
    </reaction>
</comment>
<evidence type="ECO:0000256" key="6">
    <source>
        <dbReference type="ARBA" id="ARBA00022840"/>
    </source>
</evidence>
<dbReference type="FunFam" id="2.170.220.10:FF:000001">
    <property type="entry name" value="methionine--tRNA ligase, mitochondrial"/>
    <property type="match status" value="1"/>
</dbReference>
<comment type="subcellular location">
    <subcellularLocation>
        <location evidence="2 10">Cytoplasm</location>
    </subcellularLocation>
</comment>
<dbReference type="SUPFAM" id="SSF52374">
    <property type="entry name" value="Nucleotidylyl transferase"/>
    <property type="match status" value="1"/>
</dbReference>
<evidence type="ECO:0000256" key="8">
    <source>
        <dbReference type="ARBA" id="ARBA00023146"/>
    </source>
</evidence>
<dbReference type="AlphaFoldDB" id="A0A1H1PBP0"/>
<dbReference type="InterPro" id="IPR009080">
    <property type="entry name" value="tRNAsynth_Ia_anticodon-bd"/>
</dbReference>
<dbReference type="HAMAP" id="MF_01228">
    <property type="entry name" value="Met_tRNA_synth_type2"/>
    <property type="match status" value="1"/>
</dbReference>
<dbReference type="InterPro" id="IPR001412">
    <property type="entry name" value="aa-tRNA-synth_I_CS"/>
</dbReference>
<keyword evidence="4 10" id="KW-0436">Ligase</keyword>
<dbReference type="CDD" id="cd00814">
    <property type="entry name" value="MetRS_core"/>
    <property type="match status" value="1"/>
</dbReference>
<dbReference type="EC" id="6.1.1.10" evidence="10"/>
<evidence type="ECO:0000256" key="4">
    <source>
        <dbReference type="ARBA" id="ARBA00022598"/>
    </source>
</evidence>
<name>A0A1H1PBP0_9MICO</name>
<evidence type="ECO:0000259" key="12">
    <source>
        <dbReference type="Pfam" id="PF09334"/>
    </source>
</evidence>
<dbReference type="Pfam" id="PF09334">
    <property type="entry name" value="tRNA-synt_1g"/>
    <property type="match status" value="1"/>
</dbReference>
<dbReference type="InterPro" id="IPR014729">
    <property type="entry name" value="Rossmann-like_a/b/a_fold"/>
</dbReference>
<dbReference type="InterPro" id="IPR015413">
    <property type="entry name" value="Methionyl/Leucyl_tRNA_Synth"/>
</dbReference>
<dbReference type="PANTHER" id="PTHR43326">
    <property type="entry name" value="METHIONYL-TRNA SYNTHETASE"/>
    <property type="match status" value="1"/>
</dbReference>
<keyword evidence="8 10" id="KW-0030">Aminoacyl-tRNA synthetase</keyword>
<dbReference type="InterPro" id="IPR014758">
    <property type="entry name" value="Met-tRNA_synth"/>
</dbReference>
<dbReference type="InterPro" id="IPR023457">
    <property type="entry name" value="Met-tRNA_synth_2"/>
</dbReference>
<dbReference type="GO" id="GO:0004825">
    <property type="term" value="F:methionine-tRNA ligase activity"/>
    <property type="evidence" value="ECO:0007669"/>
    <property type="project" value="UniProtKB-UniRule"/>
</dbReference>
<evidence type="ECO:0000256" key="3">
    <source>
        <dbReference type="ARBA" id="ARBA00022490"/>
    </source>
</evidence>
<keyword evidence="7 10" id="KW-0648">Protein biosynthesis</keyword>
<dbReference type="InterPro" id="IPR033911">
    <property type="entry name" value="MetRS_core"/>
</dbReference>
<feature type="short sequence motif" description="'HIGH' region" evidence="10">
    <location>
        <begin position="34"/>
        <end position="44"/>
    </location>
</feature>
<feature type="binding site" evidence="10">
    <location>
        <position position="175"/>
    </location>
    <ligand>
        <name>Zn(2+)</name>
        <dbReference type="ChEBI" id="CHEBI:29105"/>
    </ligand>
</feature>
<dbReference type="PANTHER" id="PTHR43326:SF1">
    <property type="entry name" value="METHIONINE--TRNA LIGASE, MITOCHONDRIAL"/>
    <property type="match status" value="1"/>
</dbReference>
<comment type="function">
    <text evidence="1 10">Is required not only for elongation of protein synthesis but also for the initiation of all mRNA translation through initiator tRNA(fMet) aminoacylation.</text>
</comment>
<dbReference type="GO" id="GO:0006431">
    <property type="term" value="P:methionyl-tRNA aminoacylation"/>
    <property type="evidence" value="ECO:0007669"/>
    <property type="project" value="UniProtKB-UniRule"/>
</dbReference>
<dbReference type="NCBIfam" id="NF008900">
    <property type="entry name" value="PRK12267.1"/>
    <property type="match status" value="1"/>
</dbReference>
<evidence type="ECO:0000256" key="1">
    <source>
        <dbReference type="ARBA" id="ARBA00003314"/>
    </source>
</evidence>
<protein>
    <recommendedName>
        <fullName evidence="10">Methionine--tRNA ligase</fullName>
        <ecNumber evidence="10">6.1.1.10</ecNumber>
    </recommendedName>
    <alternativeName>
        <fullName evidence="10">Methionyl-tRNA synthetase</fullName>
        <shortName evidence="10">MetRS</shortName>
    </alternativeName>
</protein>
<keyword evidence="10" id="KW-0479">Metal-binding</keyword>
<feature type="short sequence motif" description="'KMSKS' region" evidence="10">
    <location>
        <begin position="325"/>
        <end position="329"/>
    </location>
</feature>
<evidence type="ECO:0000256" key="5">
    <source>
        <dbReference type="ARBA" id="ARBA00022741"/>
    </source>
</evidence>
<accession>A0A1H1PBP0</accession>
<dbReference type="Proteomes" id="UP000182126">
    <property type="component" value="Chromosome I"/>
</dbReference>
<organism evidence="13 14">
    <name type="scientific">Microbacterium paraoxydans</name>
    <dbReference type="NCBI Taxonomy" id="199592"/>
    <lineage>
        <taxon>Bacteria</taxon>
        <taxon>Bacillati</taxon>
        <taxon>Actinomycetota</taxon>
        <taxon>Actinomycetes</taxon>
        <taxon>Micrococcales</taxon>
        <taxon>Microbacteriaceae</taxon>
        <taxon>Microbacterium</taxon>
    </lineage>
</organism>
<dbReference type="Gene3D" id="1.10.730.10">
    <property type="entry name" value="Isoleucyl-tRNA Synthetase, Domain 1"/>
    <property type="match status" value="1"/>
</dbReference>
<evidence type="ECO:0000256" key="10">
    <source>
        <dbReference type="HAMAP-Rule" id="MF_01228"/>
    </source>
</evidence>
<feature type="binding site" evidence="10">
    <location>
        <position position="150"/>
    </location>
    <ligand>
        <name>Zn(2+)</name>
        <dbReference type="ChEBI" id="CHEBI:29105"/>
    </ligand>
</feature>
<keyword evidence="6 10" id="KW-0067">ATP-binding</keyword>
<dbReference type="GO" id="GO:0005737">
    <property type="term" value="C:cytoplasm"/>
    <property type="evidence" value="ECO:0007669"/>
    <property type="project" value="UniProtKB-SubCell"/>
</dbReference>
<evidence type="ECO:0000259" key="11">
    <source>
        <dbReference type="Pfam" id="PF08264"/>
    </source>
</evidence>
<keyword evidence="5 10" id="KW-0547">Nucleotide-binding</keyword>
<dbReference type="InterPro" id="IPR013155">
    <property type="entry name" value="M/V/L/I-tRNA-synth_anticd-bd"/>
</dbReference>
<dbReference type="InterPro" id="IPR041872">
    <property type="entry name" value="Anticodon_Met"/>
</dbReference>
<dbReference type="CDD" id="cd07957">
    <property type="entry name" value="Anticodon_Ia_Met"/>
    <property type="match status" value="1"/>
</dbReference>
<comment type="subunit">
    <text evidence="10">Monomer.</text>
</comment>
<reference evidence="13 14" key="1">
    <citation type="submission" date="2016-10" db="EMBL/GenBank/DDBJ databases">
        <authorList>
            <person name="de Groot N.N."/>
        </authorList>
    </citation>
    <scope>NUCLEOTIDE SEQUENCE [LARGE SCALE GENOMIC DNA]</scope>
    <source>
        <strain evidence="13 14">DSM 15019</strain>
    </source>
</reference>
<dbReference type="eggNOG" id="COG0143">
    <property type="taxonomic scope" value="Bacteria"/>
</dbReference>
<dbReference type="Gene3D" id="2.170.220.10">
    <property type="match status" value="1"/>
</dbReference>
<feature type="domain" description="Methionyl/Leucyl tRNA synthetase" evidence="12">
    <location>
        <begin position="28"/>
        <end position="388"/>
    </location>
</feature>
<dbReference type="EMBL" id="LT629770">
    <property type="protein sequence ID" value="SDS08718.1"/>
    <property type="molecule type" value="Genomic_DNA"/>
</dbReference>
<dbReference type="Pfam" id="PF08264">
    <property type="entry name" value="Anticodon_1"/>
    <property type="match status" value="1"/>
</dbReference>